<reference evidence="3 4" key="1">
    <citation type="submission" date="2019-02" db="EMBL/GenBank/DDBJ databases">
        <title>Deep-cultivation of Planctomycetes and their phenomic and genomic characterization uncovers novel biology.</title>
        <authorList>
            <person name="Wiegand S."/>
            <person name="Jogler M."/>
            <person name="Boedeker C."/>
            <person name="Pinto D."/>
            <person name="Vollmers J."/>
            <person name="Rivas-Marin E."/>
            <person name="Kohn T."/>
            <person name="Peeters S.H."/>
            <person name="Heuer A."/>
            <person name="Rast P."/>
            <person name="Oberbeckmann S."/>
            <person name="Bunk B."/>
            <person name="Jeske O."/>
            <person name="Meyerdierks A."/>
            <person name="Storesund J.E."/>
            <person name="Kallscheuer N."/>
            <person name="Luecker S."/>
            <person name="Lage O.M."/>
            <person name="Pohl T."/>
            <person name="Merkel B.J."/>
            <person name="Hornburger P."/>
            <person name="Mueller R.-W."/>
            <person name="Bruemmer F."/>
            <person name="Labrenz M."/>
            <person name="Spormann A.M."/>
            <person name="Op den Camp H."/>
            <person name="Overmann J."/>
            <person name="Amann R."/>
            <person name="Jetten M.S.M."/>
            <person name="Mascher T."/>
            <person name="Medema M.H."/>
            <person name="Devos D.P."/>
            <person name="Kaster A.-K."/>
            <person name="Ovreas L."/>
            <person name="Rohde M."/>
            <person name="Galperin M.Y."/>
            <person name="Jogler C."/>
        </authorList>
    </citation>
    <scope>NUCLEOTIDE SEQUENCE [LARGE SCALE GENOMIC DNA]</scope>
    <source>
        <strain evidence="3 4">EC9</strain>
    </source>
</reference>
<evidence type="ECO:0000259" key="2">
    <source>
        <dbReference type="Pfam" id="PF20434"/>
    </source>
</evidence>
<evidence type="ECO:0000313" key="4">
    <source>
        <dbReference type="Proteomes" id="UP000319557"/>
    </source>
</evidence>
<feature type="domain" description="BD-FAE-like" evidence="2">
    <location>
        <begin position="53"/>
        <end position="256"/>
    </location>
</feature>
<dbReference type="OrthoDB" id="265201at2"/>
<dbReference type="InterPro" id="IPR049492">
    <property type="entry name" value="BD-FAE-like_dom"/>
</dbReference>
<sequence>MNTIQIVAGLPLILLIAIQGVSADETQPSRQAGYSVRLDVPYQTTSEGPLMADIYQPAEVDGTCPIVLVVHGGAWMSGDKALPGTYARMFAEHGIAAVSINYRLAPSFKFPAQLDDVRGALAWIHDHAAENHWDLQRLGMFGYSAGAHLCSMIAMLGDESPETIGKTTLLPAEDPCWGKLHRPIAVVAGGTPADFRDLPLDNSLLAYFFGGTRRERPEAYEFGSPAVLASAGDPPTLFYHGTGDLLVPIGSAEALYRRQVEMKIDSEFVRVEGLGHLLAFMDEGARANVLRFMQARLQPAAD</sequence>
<keyword evidence="1 3" id="KW-0378">Hydrolase</keyword>
<dbReference type="Pfam" id="PF20434">
    <property type="entry name" value="BD-FAE"/>
    <property type="match status" value="1"/>
</dbReference>
<dbReference type="Proteomes" id="UP000319557">
    <property type="component" value="Chromosome"/>
</dbReference>
<dbReference type="EMBL" id="CP036261">
    <property type="protein sequence ID" value="QDS88373.1"/>
    <property type="molecule type" value="Genomic_DNA"/>
</dbReference>
<name>A0A517M0H8_9BACT</name>
<protein>
    <submittedName>
        <fullName evidence="3">Carboxylesterase NlhH</fullName>
        <ecNumber evidence="3">3.1.1.1</ecNumber>
    </submittedName>
</protein>
<proteinExistence type="predicted"/>
<dbReference type="InterPro" id="IPR050300">
    <property type="entry name" value="GDXG_lipolytic_enzyme"/>
</dbReference>
<dbReference type="RefSeq" id="WP_145345559.1">
    <property type="nucleotide sequence ID" value="NZ_CP036261.1"/>
</dbReference>
<dbReference type="EC" id="3.1.1.1" evidence="3"/>
<dbReference type="KEGG" id="ruv:EC9_25630"/>
<evidence type="ECO:0000313" key="3">
    <source>
        <dbReference type="EMBL" id="QDS88373.1"/>
    </source>
</evidence>
<dbReference type="InterPro" id="IPR029058">
    <property type="entry name" value="AB_hydrolase_fold"/>
</dbReference>
<accession>A0A517M0H8</accession>
<keyword evidence="4" id="KW-1185">Reference proteome</keyword>
<gene>
    <name evidence="3" type="primary">nlhH_1</name>
    <name evidence="3" type="ORF">EC9_25630</name>
</gene>
<organism evidence="3 4">
    <name type="scientific">Rosistilla ulvae</name>
    <dbReference type="NCBI Taxonomy" id="1930277"/>
    <lineage>
        <taxon>Bacteria</taxon>
        <taxon>Pseudomonadati</taxon>
        <taxon>Planctomycetota</taxon>
        <taxon>Planctomycetia</taxon>
        <taxon>Pirellulales</taxon>
        <taxon>Pirellulaceae</taxon>
        <taxon>Rosistilla</taxon>
    </lineage>
</organism>
<dbReference type="SUPFAM" id="SSF53474">
    <property type="entry name" value="alpha/beta-Hydrolases"/>
    <property type="match status" value="1"/>
</dbReference>
<dbReference type="GO" id="GO:0106435">
    <property type="term" value="F:carboxylesterase activity"/>
    <property type="evidence" value="ECO:0007669"/>
    <property type="project" value="UniProtKB-EC"/>
</dbReference>
<dbReference type="AlphaFoldDB" id="A0A517M0H8"/>
<dbReference type="Gene3D" id="3.40.50.1820">
    <property type="entry name" value="alpha/beta hydrolase"/>
    <property type="match status" value="1"/>
</dbReference>
<dbReference type="PANTHER" id="PTHR48081">
    <property type="entry name" value="AB HYDROLASE SUPERFAMILY PROTEIN C4A8.06C"/>
    <property type="match status" value="1"/>
</dbReference>
<evidence type="ECO:0000256" key="1">
    <source>
        <dbReference type="ARBA" id="ARBA00022801"/>
    </source>
</evidence>
<dbReference type="PANTHER" id="PTHR48081:SF13">
    <property type="entry name" value="ALPHA_BETA HYDROLASE"/>
    <property type="match status" value="1"/>
</dbReference>